<dbReference type="eggNOG" id="COG2148">
    <property type="taxonomic scope" value="Bacteria"/>
</dbReference>
<dbReference type="PANTHER" id="PTHR30576:SF20">
    <property type="entry name" value="QUINOVOSAMINEPHOSPHOTRANSFERAE-RELATED"/>
    <property type="match status" value="1"/>
</dbReference>
<dbReference type="KEGG" id="aca:ACP_1866"/>
<dbReference type="Proteomes" id="UP000002207">
    <property type="component" value="Chromosome"/>
</dbReference>
<keyword evidence="2" id="KW-0472">Membrane</keyword>
<evidence type="ECO:0000256" key="2">
    <source>
        <dbReference type="SAM" id="Phobius"/>
    </source>
</evidence>
<dbReference type="GO" id="GO:0016780">
    <property type="term" value="F:phosphotransferase activity, for other substituted phosphate groups"/>
    <property type="evidence" value="ECO:0007669"/>
    <property type="project" value="TreeGrafter"/>
</dbReference>
<sequence>MSRRRRAIDFVCALAGLICFLPLMLIIGVLVKLTSRGPALFTQDRMGRDGQVFTLYKFRSMRVADRDGSPLTVTGDKRITPIGTFLRKFKLDELPQFWNIVRGDMSLIGPRPKIPHLEIMHMPFRPGITGAATLAFRYEEEMLREIPSEHLESYYSRYVKPRKAELDWDYMRTATLRSDLRLVWLTAVACISDRESEFQVTLPAFSIEGAD</sequence>
<dbReference type="Pfam" id="PF02397">
    <property type="entry name" value="Bac_transf"/>
    <property type="match status" value="1"/>
</dbReference>
<evidence type="ECO:0000259" key="3">
    <source>
        <dbReference type="Pfam" id="PF02397"/>
    </source>
</evidence>
<organism evidence="4 5">
    <name type="scientific">Acidobacterium capsulatum (strain ATCC 51196 / DSM 11244 / BCRC 80197 / JCM 7670 / NBRC 15755 / NCIMB 13165 / 161)</name>
    <dbReference type="NCBI Taxonomy" id="240015"/>
    <lineage>
        <taxon>Bacteria</taxon>
        <taxon>Pseudomonadati</taxon>
        <taxon>Acidobacteriota</taxon>
        <taxon>Terriglobia</taxon>
        <taxon>Terriglobales</taxon>
        <taxon>Acidobacteriaceae</taxon>
        <taxon>Acidobacterium</taxon>
    </lineage>
</organism>
<gene>
    <name evidence="4" type="ordered locus">ACP_1866</name>
</gene>
<evidence type="ECO:0000313" key="5">
    <source>
        <dbReference type="Proteomes" id="UP000002207"/>
    </source>
</evidence>
<name>C1F859_ACIC5</name>
<keyword evidence="2" id="KW-1133">Transmembrane helix</keyword>
<dbReference type="EMBL" id="CP001472">
    <property type="protein sequence ID" value="ACO33237.1"/>
    <property type="molecule type" value="Genomic_DNA"/>
</dbReference>
<keyword evidence="2" id="KW-0812">Transmembrane</keyword>
<keyword evidence="5" id="KW-1185">Reference proteome</keyword>
<dbReference type="HOGENOM" id="CLU_024920_1_2_0"/>
<protein>
    <submittedName>
        <fullName evidence="4">BplG protein</fullName>
    </submittedName>
</protein>
<dbReference type="AlphaFoldDB" id="C1F859"/>
<evidence type="ECO:0000313" key="4">
    <source>
        <dbReference type="EMBL" id="ACO33237.1"/>
    </source>
</evidence>
<accession>C1F859</accession>
<comment type="similarity">
    <text evidence="1">Belongs to the bacterial sugar transferase family.</text>
</comment>
<feature type="transmembrane region" description="Helical" evidence="2">
    <location>
        <begin position="7"/>
        <end position="31"/>
    </location>
</feature>
<evidence type="ECO:0000256" key="1">
    <source>
        <dbReference type="ARBA" id="ARBA00006464"/>
    </source>
</evidence>
<dbReference type="InParanoid" id="C1F859"/>
<feature type="domain" description="Bacterial sugar transferase" evidence="3">
    <location>
        <begin position="5"/>
        <end position="191"/>
    </location>
</feature>
<proteinExistence type="inferred from homology"/>
<dbReference type="STRING" id="240015.ACP_1866"/>
<reference evidence="4 5" key="1">
    <citation type="journal article" date="2009" name="Appl. Environ. Microbiol.">
        <title>Three genomes from the phylum Acidobacteria provide insight into the lifestyles of these microorganisms in soils.</title>
        <authorList>
            <person name="Ward N.L."/>
            <person name="Challacombe J.F."/>
            <person name="Janssen P.H."/>
            <person name="Henrissat B."/>
            <person name="Coutinho P.M."/>
            <person name="Wu M."/>
            <person name="Xie G."/>
            <person name="Haft D.H."/>
            <person name="Sait M."/>
            <person name="Badger J."/>
            <person name="Barabote R.D."/>
            <person name="Bradley B."/>
            <person name="Brettin T.S."/>
            <person name="Brinkac L.M."/>
            <person name="Bruce D."/>
            <person name="Creasy T."/>
            <person name="Daugherty S.C."/>
            <person name="Davidsen T.M."/>
            <person name="DeBoy R.T."/>
            <person name="Detter J.C."/>
            <person name="Dodson R.J."/>
            <person name="Durkin A.S."/>
            <person name="Ganapathy A."/>
            <person name="Gwinn-Giglio M."/>
            <person name="Han C.S."/>
            <person name="Khouri H."/>
            <person name="Kiss H."/>
            <person name="Kothari S.P."/>
            <person name="Madupu R."/>
            <person name="Nelson K.E."/>
            <person name="Nelson W.C."/>
            <person name="Paulsen I."/>
            <person name="Penn K."/>
            <person name="Ren Q."/>
            <person name="Rosovitz M.J."/>
            <person name="Selengut J.D."/>
            <person name="Shrivastava S."/>
            <person name="Sullivan S.A."/>
            <person name="Tapia R."/>
            <person name="Thompson L.S."/>
            <person name="Watkins K.L."/>
            <person name="Yang Q."/>
            <person name="Yu C."/>
            <person name="Zafar N."/>
            <person name="Zhou L."/>
            <person name="Kuske C.R."/>
        </authorList>
    </citation>
    <scope>NUCLEOTIDE SEQUENCE [LARGE SCALE GENOMIC DNA]</scope>
    <source>
        <strain evidence="5">ATCC 51196 / DSM 11244 / BCRC 80197 / JCM 7670 / NBRC 15755 / NCIMB 13165 / 161</strain>
    </source>
</reference>
<dbReference type="PANTHER" id="PTHR30576">
    <property type="entry name" value="COLANIC BIOSYNTHESIS UDP-GLUCOSE LIPID CARRIER TRANSFERASE"/>
    <property type="match status" value="1"/>
</dbReference>
<dbReference type="InterPro" id="IPR003362">
    <property type="entry name" value="Bact_transf"/>
</dbReference>